<dbReference type="RefSeq" id="WP_132142294.1">
    <property type="nucleotide sequence ID" value="NZ_SMCS01000002.1"/>
</dbReference>
<sequence>MNQRYFVLLFMAWFCGLALAIAHIDDRKVQGTSAVMPTTTLNAVHDRGDLVDDCTSYPGHQKTSHREEAPAHDRDLLRPRARAC</sequence>
<gene>
    <name evidence="2" type="ORF">EC912_102426</name>
</gene>
<dbReference type="EMBL" id="SMCS01000002">
    <property type="protein sequence ID" value="TCV96077.1"/>
    <property type="molecule type" value="Genomic_DNA"/>
</dbReference>
<dbReference type="AlphaFoldDB" id="A0A4R3YT31"/>
<name>A0A4R3YT31_9GAMM</name>
<feature type="region of interest" description="Disordered" evidence="1">
    <location>
        <begin position="56"/>
        <end position="84"/>
    </location>
</feature>
<evidence type="ECO:0000313" key="2">
    <source>
        <dbReference type="EMBL" id="TCV96077.1"/>
    </source>
</evidence>
<dbReference type="Proteomes" id="UP000295645">
    <property type="component" value="Unassembled WGS sequence"/>
</dbReference>
<accession>A0A4R3YT31</accession>
<reference evidence="2 3" key="1">
    <citation type="submission" date="2019-03" db="EMBL/GenBank/DDBJ databases">
        <title>Above-ground endophytic microbial communities from plants in different locations in the United States.</title>
        <authorList>
            <person name="Frank C."/>
        </authorList>
    </citation>
    <scope>NUCLEOTIDE SEQUENCE [LARGE SCALE GENOMIC DNA]</scope>
    <source>
        <strain evidence="2 3">LP_13_YM</strain>
    </source>
</reference>
<keyword evidence="3" id="KW-1185">Reference proteome</keyword>
<evidence type="ECO:0000313" key="3">
    <source>
        <dbReference type="Proteomes" id="UP000295645"/>
    </source>
</evidence>
<proteinExistence type="predicted"/>
<protein>
    <submittedName>
        <fullName evidence="2">Uncharacterized protein</fullName>
    </submittedName>
</protein>
<feature type="compositionally biased region" description="Basic and acidic residues" evidence="1">
    <location>
        <begin position="64"/>
        <end position="78"/>
    </location>
</feature>
<comment type="caution">
    <text evidence="2">The sequence shown here is derived from an EMBL/GenBank/DDBJ whole genome shotgun (WGS) entry which is preliminary data.</text>
</comment>
<evidence type="ECO:0000256" key="1">
    <source>
        <dbReference type="SAM" id="MobiDB-lite"/>
    </source>
</evidence>
<organism evidence="2 3">
    <name type="scientific">Luteibacter rhizovicinus</name>
    <dbReference type="NCBI Taxonomy" id="242606"/>
    <lineage>
        <taxon>Bacteria</taxon>
        <taxon>Pseudomonadati</taxon>
        <taxon>Pseudomonadota</taxon>
        <taxon>Gammaproteobacteria</taxon>
        <taxon>Lysobacterales</taxon>
        <taxon>Rhodanobacteraceae</taxon>
        <taxon>Luteibacter</taxon>
    </lineage>
</organism>